<evidence type="ECO:0000259" key="3">
    <source>
        <dbReference type="PROSITE" id="PS51272"/>
    </source>
</evidence>
<dbReference type="Pfam" id="PF00395">
    <property type="entry name" value="SLH"/>
    <property type="match status" value="1"/>
</dbReference>
<proteinExistence type="predicted"/>
<dbReference type="STRING" id="48256.CLHUN_13860"/>
<evidence type="ECO:0000313" key="4">
    <source>
        <dbReference type="EMBL" id="OPX44832.1"/>
    </source>
</evidence>
<dbReference type="AlphaFoldDB" id="A0A1V4SLS0"/>
<dbReference type="InterPro" id="IPR001119">
    <property type="entry name" value="SLH_dom"/>
</dbReference>
<dbReference type="Proteomes" id="UP000191554">
    <property type="component" value="Unassembled WGS sequence"/>
</dbReference>
<evidence type="ECO:0000256" key="1">
    <source>
        <dbReference type="ARBA" id="ARBA00022737"/>
    </source>
</evidence>
<name>A0A1V4SLS0_RUMHU</name>
<feature type="chain" id="PRO_5013161230" description="SLH domain-containing protein" evidence="2">
    <location>
        <begin position="42"/>
        <end position="1007"/>
    </location>
</feature>
<dbReference type="OrthoDB" id="1703838at2"/>
<evidence type="ECO:0000256" key="2">
    <source>
        <dbReference type="SAM" id="SignalP"/>
    </source>
</evidence>
<organism evidence="4 5">
    <name type="scientific">Ruminiclostridium hungatei</name>
    <name type="common">Clostridium hungatei</name>
    <dbReference type="NCBI Taxonomy" id="48256"/>
    <lineage>
        <taxon>Bacteria</taxon>
        <taxon>Bacillati</taxon>
        <taxon>Bacillota</taxon>
        <taxon>Clostridia</taxon>
        <taxon>Eubacteriales</taxon>
        <taxon>Oscillospiraceae</taxon>
        <taxon>Ruminiclostridium</taxon>
    </lineage>
</organism>
<gene>
    <name evidence="4" type="ORF">CLHUN_13860</name>
</gene>
<reference evidence="4 5" key="1">
    <citation type="submission" date="2017-03" db="EMBL/GenBank/DDBJ databases">
        <title>Genome sequence of Clostridium hungatei DSM 14427.</title>
        <authorList>
            <person name="Poehlein A."/>
            <person name="Daniel R."/>
        </authorList>
    </citation>
    <scope>NUCLEOTIDE SEQUENCE [LARGE SCALE GENOMIC DNA]</scope>
    <source>
        <strain evidence="4 5">DSM 14427</strain>
    </source>
</reference>
<dbReference type="RefSeq" id="WP_080063831.1">
    <property type="nucleotide sequence ID" value="NZ_MZGX01000007.1"/>
</dbReference>
<evidence type="ECO:0000313" key="5">
    <source>
        <dbReference type="Proteomes" id="UP000191554"/>
    </source>
</evidence>
<sequence length="1007" mass="109944">MNHFKSSNTNTISRNNSGRLTKIMAAAVAFAVMAQSSLVFAAVSKEAIVNTYTATPNGQAVINNLKYTDIGNASYDLKDAIYQNGALDLLKGFGNTKFNPNGTVSKETALYLAYMAANRVQDITAQGQALNAARSAAQKKTSLQAILYDGSIQLAANEGLITRQELADAMNSDQSGLEAGDFIRGAAVQRQEFATWLAKALMLPPAYEEQELFNNFSDWNSAIPENVPYIEAVLQNNIMSGDGKGSFNPKKAVTREQAARILKNAENVILPLKSMEKRTATVEDIQKTKDTSKGYRIDYTTLVVRNSDGLLDELVAETRYQAPSTTSNEQTGKVQEAYRTEIPVFRDGTISNSQSLKKGDRLEYIAGMDDRTVRYARVLSNSGEVSYVAAIVNSVANTARTINYTPLTQAVKYPTQDIADPVRQTVNGNVVYENRTYSNNILNAITKGPVNMTSILPDSVVIIGLKQNIVTEIVPITVKKERELGLAAGIVEENNPQLGYLTLYNVDGSGKTPLELSALRTFNYSDPNSVQVYKNHQPAVLEDIEPGDTVFVRIDETGAVSSISSVDNYTVRYGKVVSKKLSSITVETDKGILQYNTDGVNVIKDGRLSKISQLKDGDRVKLLINEAPNLTRLKEITIESGDKLVANIYKGKFSSYNSLSNQILLSDPWVLRKGVWVKDEVEPMKSLRLGDNFAAYYGGTAQPVKDMNKYLPGAVVYLVSERDYGNNENIVMANFTNDLEVPYNDKVYTAGTNRFTLQQALTSITYDKGTIVVKDGRLVQGSSVAANDYAYVVANRDSASGTLVAGVVSVEQRAGTDAVQLYRGRITAIDPYKNVTLQSYSRLSGVNWEYANTPITFTLSADTRITDTDGIVGQGDFISSNSADTFRDRTIYILSNGTNAVEISTAPYGNVNVTGELAMASGGTVDEEGNLVSQPTALELKNCRYYNSSSNIYVSIADSKVNLLANSLVIKNNVRINPSELKKGDKLRILKKDSATTGDAYIVIVEE</sequence>
<feature type="domain" description="SLH" evidence="3">
    <location>
        <begin position="213"/>
        <end position="276"/>
    </location>
</feature>
<accession>A0A1V4SLS0</accession>
<dbReference type="EMBL" id="MZGX01000007">
    <property type="protein sequence ID" value="OPX44832.1"/>
    <property type="molecule type" value="Genomic_DNA"/>
</dbReference>
<protein>
    <recommendedName>
        <fullName evidence="3">SLH domain-containing protein</fullName>
    </recommendedName>
</protein>
<keyword evidence="5" id="KW-1185">Reference proteome</keyword>
<comment type="caution">
    <text evidence="4">The sequence shown here is derived from an EMBL/GenBank/DDBJ whole genome shotgun (WGS) entry which is preliminary data.</text>
</comment>
<keyword evidence="1" id="KW-0677">Repeat</keyword>
<feature type="signal peptide" evidence="2">
    <location>
        <begin position="1"/>
        <end position="41"/>
    </location>
</feature>
<keyword evidence="2" id="KW-0732">Signal</keyword>
<dbReference type="PROSITE" id="PS51272">
    <property type="entry name" value="SLH"/>
    <property type="match status" value="1"/>
</dbReference>